<dbReference type="Gene3D" id="3.40.640.10">
    <property type="entry name" value="Type I PLP-dependent aspartate aminotransferase-like (Major domain)"/>
    <property type="match status" value="1"/>
</dbReference>
<keyword evidence="5" id="KW-0479">Metal-binding</keyword>
<keyword evidence="7" id="KW-0408">Iron</keyword>
<dbReference type="EC" id="2.8.1.7" evidence="3"/>
<evidence type="ECO:0000313" key="13">
    <source>
        <dbReference type="Proteomes" id="UP000315636"/>
    </source>
</evidence>
<dbReference type="GO" id="GO:0051536">
    <property type="term" value="F:iron-sulfur cluster binding"/>
    <property type="evidence" value="ECO:0007669"/>
    <property type="project" value="UniProtKB-KW"/>
</dbReference>
<dbReference type="InterPro" id="IPR015424">
    <property type="entry name" value="PyrdxlP-dep_Trfase"/>
</dbReference>
<dbReference type="PANTHER" id="PTHR11601">
    <property type="entry name" value="CYSTEINE DESULFURYLASE FAMILY MEMBER"/>
    <property type="match status" value="1"/>
</dbReference>
<gene>
    <name evidence="12" type="ORF">SAMN06264849_104191</name>
</gene>
<dbReference type="OrthoDB" id="9808002at2"/>
<evidence type="ECO:0000256" key="2">
    <source>
        <dbReference type="ARBA" id="ARBA00006490"/>
    </source>
</evidence>
<dbReference type="InterPro" id="IPR015421">
    <property type="entry name" value="PyrdxlP-dep_Trfase_major"/>
</dbReference>
<keyword evidence="4" id="KW-0808">Transferase</keyword>
<keyword evidence="6" id="KW-0663">Pyridoxal phosphate</keyword>
<accession>A0A521CU98</accession>
<evidence type="ECO:0000256" key="6">
    <source>
        <dbReference type="ARBA" id="ARBA00022898"/>
    </source>
</evidence>
<dbReference type="SUPFAM" id="SSF53383">
    <property type="entry name" value="PLP-dependent transferases"/>
    <property type="match status" value="1"/>
</dbReference>
<comment type="cofactor">
    <cofactor evidence="1 10">
        <name>pyridoxal 5'-phosphate</name>
        <dbReference type="ChEBI" id="CHEBI:597326"/>
    </cofactor>
</comment>
<proteinExistence type="inferred from homology"/>
<name>A0A521CU98_9BACL</name>
<dbReference type="GO" id="GO:0046872">
    <property type="term" value="F:metal ion binding"/>
    <property type="evidence" value="ECO:0007669"/>
    <property type="project" value="UniProtKB-KW"/>
</dbReference>
<dbReference type="PIRSF" id="PIRSF005572">
    <property type="entry name" value="NifS"/>
    <property type="match status" value="1"/>
</dbReference>
<dbReference type="PROSITE" id="PS00595">
    <property type="entry name" value="AA_TRANSFER_CLASS_5"/>
    <property type="match status" value="1"/>
</dbReference>
<dbReference type="GO" id="GO:0031071">
    <property type="term" value="F:cysteine desulfurase activity"/>
    <property type="evidence" value="ECO:0007669"/>
    <property type="project" value="UniProtKB-EC"/>
</dbReference>
<comment type="similarity">
    <text evidence="2">Belongs to the class-V pyridoxal-phosphate-dependent aminotransferase family. NifS/IscS subfamily.</text>
</comment>
<reference evidence="12 13" key="1">
    <citation type="submission" date="2017-05" db="EMBL/GenBank/DDBJ databases">
        <authorList>
            <person name="Varghese N."/>
            <person name="Submissions S."/>
        </authorList>
    </citation>
    <scope>NUCLEOTIDE SEQUENCE [LARGE SCALE GENOMIC DNA]</scope>
    <source>
        <strain evidence="12 13">DSM 45474</strain>
    </source>
</reference>
<dbReference type="FunFam" id="3.40.640.10:FF:000084">
    <property type="entry name" value="IscS-like cysteine desulfurase"/>
    <property type="match status" value="1"/>
</dbReference>
<evidence type="ECO:0000256" key="4">
    <source>
        <dbReference type="ARBA" id="ARBA00022679"/>
    </source>
</evidence>
<comment type="catalytic activity">
    <reaction evidence="9">
        <text>(sulfur carrier)-H + L-cysteine = (sulfur carrier)-SH + L-alanine</text>
        <dbReference type="Rhea" id="RHEA:43892"/>
        <dbReference type="Rhea" id="RHEA-COMP:14737"/>
        <dbReference type="Rhea" id="RHEA-COMP:14739"/>
        <dbReference type="ChEBI" id="CHEBI:29917"/>
        <dbReference type="ChEBI" id="CHEBI:35235"/>
        <dbReference type="ChEBI" id="CHEBI:57972"/>
        <dbReference type="ChEBI" id="CHEBI:64428"/>
        <dbReference type="EC" id="2.8.1.7"/>
    </reaction>
</comment>
<feature type="domain" description="Aminotransferase class V" evidence="11">
    <location>
        <begin position="3"/>
        <end position="364"/>
    </location>
</feature>
<evidence type="ECO:0000256" key="5">
    <source>
        <dbReference type="ARBA" id="ARBA00022723"/>
    </source>
</evidence>
<evidence type="ECO:0000259" key="11">
    <source>
        <dbReference type="Pfam" id="PF00266"/>
    </source>
</evidence>
<dbReference type="InterPro" id="IPR015422">
    <property type="entry name" value="PyrdxlP-dep_Trfase_small"/>
</dbReference>
<evidence type="ECO:0000256" key="1">
    <source>
        <dbReference type="ARBA" id="ARBA00001933"/>
    </source>
</evidence>
<dbReference type="RefSeq" id="WP_142505253.1">
    <property type="nucleotide sequence ID" value="NZ_FXTI01000004.1"/>
</dbReference>
<dbReference type="InterPro" id="IPR016454">
    <property type="entry name" value="Cysteine_dSase"/>
</dbReference>
<dbReference type="InterPro" id="IPR000192">
    <property type="entry name" value="Aminotrans_V_dom"/>
</dbReference>
<dbReference type="EMBL" id="FXTI01000004">
    <property type="protein sequence ID" value="SMO62993.1"/>
    <property type="molecule type" value="Genomic_DNA"/>
</dbReference>
<keyword evidence="8" id="KW-0411">Iron-sulfur</keyword>
<evidence type="ECO:0000256" key="3">
    <source>
        <dbReference type="ARBA" id="ARBA00012239"/>
    </source>
</evidence>
<dbReference type="AlphaFoldDB" id="A0A521CU98"/>
<protein>
    <recommendedName>
        <fullName evidence="3">cysteine desulfurase</fullName>
        <ecNumber evidence="3">2.8.1.7</ecNumber>
    </recommendedName>
</protein>
<evidence type="ECO:0000313" key="12">
    <source>
        <dbReference type="EMBL" id="SMO62993.1"/>
    </source>
</evidence>
<keyword evidence="13" id="KW-1185">Reference proteome</keyword>
<evidence type="ECO:0000256" key="10">
    <source>
        <dbReference type="RuleBase" id="RU004504"/>
    </source>
</evidence>
<sequence length="378" mass="41522">MGIYLDHAATTPIHPEVREKMLPFLDQQFGNPSSIHNFGREIRNAVDRAREQLAYALNVKPGQLTFTSGGTEADNMALTGVALSLREQGKNHVITSQIEHRAVLDTCGFLERLGFRVTYVPVDSTGCVCPDEVMNAVDEQTALISVIYGNNEMGTLQPIEEIGQRAREQGVLFHTDAVQAFGMELLDLEKMPVDLLTVSSHKINGPKGVGALYIRPDAPILPILYGGEQERRRRGGTENVPGIIGFGQAAEIAVRNRGQYSENIRHVRQVMLEELKHANVQFVVNGHPEKHLPHILNLSFPGVETEVLLMNLDMEGIACSSGSACTSGTLEVSHVLKAMHLPEEILHSAIRFSFGLGNTEENVRQAARTVGRVIARLN</sequence>
<dbReference type="Gene3D" id="3.90.1150.10">
    <property type="entry name" value="Aspartate Aminotransferase, domain 1"/>
    <property type="match status" value="1"/>
</dbReference>
<dbReference type="InterPro" id="IPR020578">
    <property type="entry name" value="Aminotrans_V_PyrdxlP_BS"/>
</dbReference>
<evidence type="ECO:0000256" key="9">
    <source>
        <dbReference type="ARBA" id="ARBA00050776"/>
    </source>
</evidence>
<dbReference type="PANTHER" id="PTHR11601:SF34">
    <property type="entry name" value="CYSTEINE DESULFURASE"/>
    <property type="match status" value="1"/>
</dbReference>
<evidence type="ECO:0000256" key="7">
    <source>
        <dbReference type="ARBA" id="ARBA00023004"/>
    </source>
</evidence>
<dbReference type="Proteomes" id="UP000315636">
    <property type="component" value="Unassembled WGS sequence"/>
</dbReference>
<evidence type="ECO:0000256" key="8">
    <source>
        <dbReference type="ARBA" id="ARBA00023014"/>
    </source>
</evidence>
<dbReference type="Pfam" id="PF00266">
    <property type="entry name" value="Aminotran_5"/>
    <property type="match status" value="1"/>
</dbReference>
<organism evidence="12 13">
    <name type="scientific">Melghirimyces algeriensis</name>
    <dbReference type="NCBI Taxonomy" id="910412"/>
    <lineage>
        <taxon>Bacteria</taxon>
        <taxon>Bacillati</taxon>
        <taxon>Bacillota</taxon>
        <taxon>Bacilli</taxon>
        <taxon>Bacillales</taxon>
        <taxon>Thermoactinomycetaceae</taxon>
        <taxon>Melghirimyces</taxon>
    </lineage>
</organism>
<dbReference type="Gene3D" id="1.10.260.50">
    <property type="match status" value="1"/>
</dbReference>